<dbReference type="RefSeq" id="XP_045099289.1">
    <property type="nucleotide sequence ID" value="XM_045238973.1"/>
</dbReference>
<accession>B6IIJ8</accession>
<protein>
    <submittedName>
        <fullName evidence="1">Protein CBG25280</fullName>
    </submittedName>
</protein>
<dbReference type="HOGENOM" id="CLU_2778139_0_0_1"/>
<evidence type="ECO:0000313" key="2">
    <source>
        <dbReference type="Proteomes" id="UP000008549"/>
    </source>
</evidence>
<organism evidence="1 2">
    <name type="scientific">Caenorhabditis briggsae</name>
    <dbReference type="NCBI Taxonomy" id="6238"/>
    <lineage>
        <taxon>Eukaryota</taxon>
        <taxon>Metazoa</taxon>
        <taxon>Ecdysozoa</taxon>
        <taxon>Nematoda</taxon>
        <taxon>Chromadorea</taxon>
        <taxon>Rhabditida</taxon>
        <taxon>Rhabditina</taxon>
        <taxon>Rhabditomorpha</taxon>
        <taxon>Rhabditoidea</taxon>
        <taxon>Rhabditidae</taxon>
        <taxon>Peloderinae</taxon>
        <taxon>Caenorhabditis</taxon>
    </lineage>
</organism>
<dbReference type="AlphaFoldDB" id="B6IIJ8"/>
<evidence type="ECO:0000313" key="1">
    <source>
        <dbReference type="EMBL" id="CAR99728.1"/>
    </source>
</evidence>
<reference evidence="1 2" key="1">
    <citation type="journal article" date="2003" name="PLoS Biol.">
        <title>The genome sequence of Caenorhabditis briggsae: a platform for comparative genomics.</title>
        <authorList>
            <person name="Stein L.D."/>
            <person name="Bao Z."/>
            <person name="Blasiar D."/>
            <person name="Blumenthal T."/>
            <person name="Brent M.R."/>
            <person name="Chen N."/>
            <person name="Chinwalla A."/>
            <person name="Clarke L."/>
            <person name="Clee C."/>
            <person name="Coghlan A."/>
            <person name="Coulson A."/>
            <person name="D'Eustachio P."/>
            <person name="Fitch D.H."/>
            <person name="Fulton L.A."/>
            <person name="Fulton R.E."/>
            <person name="Griffiths-Jones S."/>
            <person name="Harris T.W."/>
            <person name="Hillier L.W."/>
            <person name="Kamath R."/>
            <person name="Kuwabara P.E."/>
            <person name="Mardis E.R."/>
            <person name="Marra M.A."/>
            <person name="Miner T.L."/>
            <person name="Minx P."/>
            <person name="Mullikin J.C."/>
            <person name="Plumb R.W."/>
            <person name="Rogers J."/>
            <person name="Schein J.E."/>
            <person name="Sohrmann M."/>
            <person name="Spieth J."/>
            <person name="Stajich J.E."/>
            <person name="Wei C."/>
            <person name="Willey D."/>
            <person name="Wilson R.K."/>
            <person name="Durbin R."/>
            <person name="Waterston R.H."/>
        </authorList>
    </citation>
    <scope>NUCLEOTIDE SEQUENCE [LARGE SCALE GENOMIC DNA]</scope>
    <source>
        <strain evidence="1 2">AF16</strain>
    </source>
</reference>
<dbReference type="EMBL" id="HE600913">
    <property type="protein sequence ID" value="CAR99728.1"/>
    <property type="molecule type" value="Genomic_DNA"/>
</dbReference>
<dbReference type="CTD" id="68916773"/>
<reference evidence="1 2" key="2">
    <citation type="journal article" date="2011" name="PLoS Genet.">
        <title>Caenorhabditis briggsae recombinant inbred line genotypes reveal inter-strain incompatibility and the evolution of recombination.</title>
        <authorList>
            <person name="Ross J.A."/>
            <person name="Koboldt D.C."/>
            <person name="Staisch J.E."/>
            <person name="Chamberlin H.M."/>
            <person name="Gupta B.P."/>
            <person name="Miller R.D."/>
            <person name="Baird S.E."/>
            <person name="Haag E.S."/>
        </authorList>
    </citation>
    <scope>NUCLEOTIDE SEQUENCE [LARGE SCALE GENOMIC DNA]</scope>
    <source>
        <strain evidence="1 2">AF16</strain>
    </source>
</reference>
<dbReference type="InParanoid" id="B6IIJ8"/>
<evidence type="ECO:0000313" key="3">
    <source>
        <dbReference type="WormBase" id="CBG25280"/>
    </source>
</evidence>
<name>B6IIJ8_CAEBR</name>
<keyword evidence="2" id="KW-1185">Reference proteome</keyword>
<dbReference type="KEGG" id="cbr:CBG_25280"/>
<dbReference type="WormBase" id="CBG25280">
    <property type="protein sequence ID" value="CBP44982"/>
    <property type="gene ID" value="WBGene00086694"/>
</dbReference>
<sequence>MVEDIMESFIYSSFHSDIHLFCFQHCLYKSRQIRWKTNLSRKLLQLDFLQKQTKRAMWIDYCQIRVPLE</sequence>
<dbReference type="GeneID" id="68916773"/>
<dbReference type="Proteomes" id="UP000008549">
    <property type="component" value="Unassembled WGS sequence"/>
</dbReference>
<proteinExistence type="predicted"/>
<gene>
    <name evidence="1 3" type="ORF">CBG25280</name>
    <name evidence="1" type="ORF">CBG_25280</name>
</gene>